<evidence type="ECO:0000313" key="2">
    <source>
        <dbReference type="Proteomes" id="UP000241690"/>
    </source>
</evidence>
<proteinExistence type="predicted"/>
<name>A0A2T3ZR91_TRIHA</name>
<evidence type="ECO:0000313" key="1">
    <source>
        <dbReference type="EMBL" id="PTB47315.1"/>
    </source>
</evidence>
<feature type="non-terminal residue" evidence="1">
    <location>
        <position position="1"/>
    </location>
</feature>
<dbReference type="RefSeq" id="XP_024766992.1">
    <property type="nucleotide sequence ID" value="XM_024911453.1"/>
</dbReference>
<dbReference type="AlphaFoldDB" id="A0A2T3ZR91"/>
<dbReference type="EMBL" id="KZ679762">
    <property type="protein sequence ID" value="PTB47315.1"/>
    <property type="molecule type" value="Genomic_DNA"/>
</dbReference>
<gene>
    <name evidence="1" type="ORF">M431DRAFT_102531</name>
</gene>
<keyword evidence="2" id="KW-1185">Reference proteome</keyword>
<reference evidence="1 2" key="1">
    <citation type="submission" date="2016-07" db="EMBL/GenBank/DDBJ databases">
        <title>Multiple horizontal gene transfer events from other fungi enriched the ability of initially mycotrophic Trichoderma (Ascomycota) to feed on dead plant biomass.</title>
        <authorList>
            <consortium name="DOE Joint Genome Institute"/>
            <person name="Aerts A."/>
            <person name="Atanasova L."/>
            <person name="Chenthamara K."/>
            <person name="Zhang J."/>
            <person name="Grujic M."/>
            <person name="Henrissat B."/>
            <person name="Kuo A."/>
            <person name="Salamov A."/>
            <person name="Lipzen A."/>
            <person name="Labutti K."/>
            <person name="Barry K."/>
            <person name="Miao Y."/>
            <person name="Rahimi M.J."/>
            <person name="Shen Q."/>
            <person name="Grigoriev I.V."/>
            <person name="Kubicek C.P."/>
            <person name="Druzhinina I.S."/>
        </authorList>
    </citation>
    <scope>NUCLEOTIDE SEQUENCE [LARGE SCALE GENOMIC DNA]</scope>
    <source>
        <strain evidence="1 2">CBS 226.95</strain>
    </source>
</reference>
<dbReference type="Proteomes" id="UP000241690">
    <property type="component" value="Unassembled WGS sequence"/>
</dbReference>
<sequence>GKYINLVFINYPILTKVKYSFNIKLNYYIIIINLLKPFKITLRIRKKYIPLKY</sequence>
<organism evidence="1 2">
    <name type="scientific">Trichoderma harzianum CBS 226.95</name>
    <dbReference type="NCBI Taxonomy" id="983964"/>
    <lineage>
        <taxon>Eukaryota</taxon>
        <taxon>Fungi</taxon>
        <taxon>Dikarya</taxon>
        <taxon>Ascomycota</taxon>
        <taxon>Pezizomycotina</taxon>
        <taxon>Sordariomycetes</taxon>
        <taxon>Hypocreomycetidae</taxon>
        <taxon>Hypocreales</taxon>
        <taxon>Hypocreaceae</taxon>
        <taxon>Trichoderma</taxon>
    </lineage>
</organism>
<accession>A0A2T3ZR91</accession>
<protein>
    <submittedName>
        <fullName evidence="1">Uncharacterized protein</fullName>
    </submittedName>
</protein>
<dbReference type="GeneID" id="36620012"/>